<keyword evidence="1" id="KW-0378">Hydrolase</keyword>
<dbReference type="CDD" id="cd03442">
    <property type="entry name" value="BFIT_BACH"/>
    <property type="match status" value="1"/>
</dbReference>
<feature type="compositionally biased region" description="Low complexity" evidence="2">
    <location>
        <begin position="1"/>
        <end position="11"/>
    </location>
</feature>
<feature type="domain" description="HotDog ACOT-type" evidence="3">
    <location>
        <begin position="324"/>
        <end position="445"/>
    </location>
</feature>
<dbReference type="STRING" id="691883.A0A058ZFQ7"/>
<dbReference type="GO" id="GO:0006637">
    <property type="term" value="P:acyl-CoA metabolic process"/>
    <property type="evidence" value="ECO:0007669"/>
    <property type="project" value="TreeGrafter"/>
</dbReference>
<evidence type="ECO:0000256" key="1">
    <source>
        <dbReference type="ARBA" id="ARBA00022801"/>
    </source>
</evidence>
<dbReference type="PANTHER" id="PTHR11049">
    <property type="entry name" value="ACYL COENZYME A THIOESTER HYDROLASE"/>
    <property type="match status" value="1"/>
</dbReference>
<protein>
    <recommendedName>
        <fullName evidence="3">HotDog ACOT-type domain-containing protein</fullName>
    </recommendedName>
</protein>
<keyword evidence="5" id="KW-1185">Reference proteome</keyword>
<proteinExistence type="predicted"/>
<dbReference type="PROSITE" id="PS51770">
    <property type="entry name" value="HOTDOG_ACOT"/>
    <property type="match status" value="2"/>
</dbReference>
<reference evidence="4" key="1">
    <citation type="submission" date="2013-04" db="EMBL/GenBank/DDBJ databases">
        <title>The Genome Sequence of Fonticula alba ATCC 38817.</title>
        <authorList>
            <consortium name="The Broad Institute Genomics Platform"/>
            <person name="Russ C."/>
            <person name="Cuomo C."/>
            <person name="Burger G."/>
            <person name="Gray M.W."/>
            <person name="Holland P.W.H."/>
            <person name="King N."/>
            <person name="Lang F.B.F."/>
            <person name="Roger A.J."/>
            <person name="Ruiz-Trillo I."/>
            <person name="Brown M."/>
            <person name="Walker B."/>
            <person name="Young S."/>
            <person name="Zeng Q."/>
            <person name="Gargeya S."/>
            <person name="Fitzgerald M."/>
            <person name="Haas B."/>
            <person name="Abouelleil A."/>
            <person name="Allen A.W."/>
            <person name="Alvarado L."/>
            <person name="Arachchi H.M."/>
            <person name="Berlin A.M."/>
            <person name="Chapman S.B."/>
            <person name="Gainer-Dewar J."/>
            <person name="Goldberg J."/>
            <person name="Griggs A."/>
            <person name="Gujja S."/>
            <person name="Hansen M."/>
            <person name="Howarth C."/>
            <person name="Imamovic A."/>
            <person name="Ireland A."/>
            <person name="Larimer J."/>
            <person name="McCowan C."/>
            <person name="Murphy C."/>
            <person name="Pearson M."/>
            <person name="Poon T.W."/>
            <person name="Priest M."/>
            <person name="Roberts A."/>
            <person name="Saif S."/>
            <person name="Shea T."/>
            <person name="Sisk P."/>
            <person name="Sykes S."/>
            <person name="Wortman J."/>
            <person name="Nusbaum C."/>
            <person name="Birren B."/>
        </authorList>
    </citation>
    <scope>NUCLEOTIDE SEQUENCE [LARGE SCALE GENOMIC DNA]</scope>
    <source>
        <strain evidence="4">ATCC 38817</strain>
    </source>
</reference>
<sequence length="537" mass="56823">MTTNNPSAKPSSSPPPEQAVAPPDSTLSRLASPADANPAGNVHGGRLLSWAVECAWTAACAHWLAANPPAGDPAGAIPPRRPRLAIARYEQMHFQLPSQIGGKITLSGKVIFTAEGSPCPSHAHFPAGGRHRLMLVLVTTRCVSYTNYVPSGSSNPDGPVTNTALIWVMDMDPESPGVPPMLTHPPGYETIFLIGSVLFTRWRDEVAGQWPFPESDSAVDAQEFVSSRPGLVSLPGPGPIERYVHASDQKYGRKQEALEAQALLAQGPPTTMSEAELSEAFPGLTSLKPADRVAAGLLPSRTRSETASSLSVLTVPSDAAPWEWPNRFDSALLEVPAQGAASGADALPPAVHAGPILYLMDTTAGIAAWRHCQAHIVTISAQAIDFRRTVRVGEVLTSSAKIVFAGRRNIEIKVDVFSESPHAPTPSGPQLAMTGYFRFVALGPATASGKLAADVPEGTTAKPAPVTTYLAQPVNPLQLACFRGEEDPAVVEEEWRLYVAARARYLRSTSDRKFAQEMAAKKAAAAAAATADAPKQA</sequence>
<gene>
    <name evidence="4" type="ORF">H696_00767</name>
</gene>
<dbReference type="InterPro" id="IPR029069">
    <property type="entry name" value="HotDog_dom_sf"/>
</dbReference>
<feature type="region of interest" description="Disordered" evidence="2">
    <location>
        <begin position="1"/>
        <end position="39"/>
    </location>
</feature>
<dbReference type="AlphaFoldDB" id="A0A058ZFQ7"/>
<dbReference type="InterPro" id="IPR006683">
    <property type="entry name" value="Thioestr_dom"/>
</dbReference>
<dbReference type="RefSeq" id="XP_009492926.1">
    <property type="nucleotide sequence ID" value="XM_009494651.1"/>
</dbReference>
<name>A0A058ZFQ7_FONAL</name>
<dbReference type="GO" id="GO:0052816">
    <property type="term" value="F:long-chain fatty acyl-CoA hydrolase activity"/>
    <property type="evidence" value="ECO:0007669"/>
    <property type="project" value="TreeGrafter"/>
</dbReference>
<evidence type="ECO:0000313" key="4">
    <source>
        <dbReference type="EMBL" id="KCV73225.1"/>
    </source>
</evidence>
<dbReference type="eggNOG" id="KOG2763">
    <property type="taxonomic scope" value="Eukaryota"/>
</dbReference>
<accession>A0A058ZFQ7</accession>
<evidence type="ECO:0000313" key="5">
    <source>
        <dbReference type="Proteomes" id="UP000030693"/>
    </source>
</evidence>
<dbReference type="PANTHER" id="PTHR11049:SF24">
    <property type="entry name" value="CYTOSOLIC ACYL COENZYME A THIOESTER HYDROLASE"/>
    <property type="match status" value="1"/>
</dbReference>
<dbReference type="EMBL" id="KB932201">
    <property type="protein sequence ID" value="KCV73225.1"/>
    <property type="molecule type" value="Genomic_DNA"/>
</dbReference>
<organism evidence="4">
    <name type="scientific">Fonticula alba</name>
    <name type="common">Slime mold</name>
    <dbReference type="NCBI Taxonomy" id="691883"/>
    <lineage>
        <taxon>Eukaryota</taxon>
        <taxon>Rotosphaerida</taxon>
        <taxon>Fonticulaceae</taxon>
        <taxon>Fonticula</taxon>
    </lineage>
</organism>
<dbReference type="Gene3D" id="3.10.129.10">
    <property type="entry name" value="Hotdog Thioesterase"/>
    <property type="match status" value="2"/>
</dbReference>
<dbReference type="SUPFAM" id="SSF54637">
    <property type="entry name" value="Thioesterase/thiol ester dehydrase-isomerase"/>
    <property type="match status" value="2"/>
</dbReference>
<feature type="domain" description="HotDog ACOT-type" evidence="3">
    <location>
        <begin position="21"/>
        <end position="154"/>
    </location>
</feature>
<dbReference type="InterPro" id="IPR040170">
    <property type="entry name" value="Cytosol_ACT"/>
</dbReference>
<dbReference type="Proteomes" id="UP000030693">
    <property type="component" value="Unassembled WGS sequence"/>
</dbReference>
<dbReference type="GeneID" id="20525492"/>
<evidence type="ECO:0000256" key="2">
    <source>
        <dbReference type="SAM" id="MobiDB-lite"/>
    </source>
</evidence>
<dbReference type="GO" id="GO:0005829">
    <property type="term" value="C:cytosol"/>
    <property type="evidence" value="ECO:0007669"/>
    <property type="project" value="TreeGrafter"/>
</dbReference>
<dbReference type="GO" id="GO:0009062">
    <property type="term" value="P:fatty acid catabolic process"/>
    <property type="evidence" value="ECO:0007669"/>
    <property type="project" value="TreeGrafter"/>
</dbReference>
<dbReference type="InterPro" id="IPR033120">
    <property type="entry name" value="HOTDOG_ACOT"/>
</dbReference>
<dbReference type="Pfam" id="PF03061">
    <property type="entry name" value="4HBT"/>
    <property type="match status" value="1"/>
</dbReference>
<evidence type="ECO:0000259" key="3">
    <source>
        <dbReference type="PROSITE" id="PS51770"/>
    </source>
</evidence>